<evidence type="ECO:0000256" key="1">
    <source>
        <dbReference type="PROSITE-ProRule" id="PRU00047"/>
    </source>
</evidence>
<dbReference type="Gene3D" id="4.10.60.10">
    <property type="entry name" value="Zinc finger, CCHC-type"/>
    <property type="match status" value="1"/>
</dbReference>
<dbReference type="PROSITE" id="PS50158">
    <property type="entry name" value="ZF_CCHC"/>
    <property type="match status" value="1"/>
</dbReference>
<proteinExistence type="predicted"/>
<organism evidence="3 4">
    <name type="scientific">Dendrobium thyrsiflorum</name>
    <name type="common">Pinecone-like raceme dendrobium</name>
    <name type="synonym">Orchid</name>
    <dbReference type="NCBI Taxonomy" id="117978"/>
    <lineage>
        <taxon>Eukaryota</taxon>
        <taxon>Viridiplantae</taxon>
        <taxon>Streptophyta</taxon>
        <taxon>Embryophyta</taxon>
        <taxon>Tracheophyta</taxon>
        <taxon>Spermatophyta</taxon>
        <taxon>Magnoliopsida</taxon>
        <taxon>Liliopsida</taxon>
        <taxon>Asparagales</taxon>
        <taxon>Orchidaceae</taxon>
        <taxon>Epidendroideae</taxon>
        <taxon>Malaxideae</taxon>
        <taxon>Dendrobiinae</taxon>
        <taxon>Dendrobium</taxon>
    </lineage>
</organism>
<sequence>MAKGVVTAARETGLRARAGPGMGRLAGLRQATMGLSLTCRWPKAQADPCGWTRADEVGLPLSRGRVRARTGALERNRIHEFNKIIVNLKNVDVKIEKEDQGIIILSSLSKSYEHIVNTLLYGKQTLIMTEVKSVLMSKQLQRRTEDKEENIRNILIAGGRSEFRENKFNKKCFYCHKEGHFKRNCPDLLNRQGAGLKENANLTVATYLGDG</sequence>
<dbReference type="SUPFAM" id="SSF57756">
    <property type="entry name" value="Retrovirus zinc finger-like domains"/>
    <property type="match status" value="1"/>
</dbReference>
<protein>
    <recommendedName>
        <fullName evidence="2">CCHC-type domain-containing protein</fullName>
    </recommendedName>
</protein>
<gene>
    <name evidence="3" type="ORF">M5K25_002846</name>
</gene>
<evidence type="ECO:0000313" key="3">
    <source>
        <dbReference type="EMBL" id="KAL0926607.1"/>
    </source>
</evidence>
<dbReference type="SMART" id="SM00343">
    <property type="entry name" value="ZnF_C2HC"/>
    <property type="match status" value="1"/>
</dbReference>
<reference evidence="3 4" key="1">
    <citation type="journal article" date="2024" name="Plant Biotechnol. J.">
        <title>Dendrobium thyrsiflorum genome and its molecular insights into genes involved in important horticultural traits.</title>
        <authorList>
            <person name="Chen B."/>
            <person name="Wang J.Y."/>
            <person name="Zheng P.J."/>
            <person name="Li K.L."/>
            <person name="Liang Y.M."/>
            <person name="Chen X.F."/>
            <person name="Zhang C."/>
            <person name="Zhao X."/>
            <person name="He X."/>
            <person name="Zhang G.Q."/>
            <person name="Liu Z.J."/>
            <person name="Xu Q."/>
        </authorList>
    </citation>
    <scope>NUCLEOTIDE SEQUENCE [LARGE SCALE GENOMIC DNA]</scope>
    <source>
        <strain evidence="3">GZMU011</strain>
    </source>
</reference>
<comment type="caution">
    <text evidence="3">The sequence shown here is derived from an EMBL/GenBank/DDBJ whole genome shotgun (WGS) entry which is preliminary data.</text>
</comment>
<dbReference type="InterPro" id="IPR036875">
    <property type="entry name" value="Znf_CCHC_sf"/>
</dbReference>
<evidence type="ECO:0000259" key="2">
    <source>
        <dbReference type="PROSITE" id="PS50158"/>
    </source>
</evidence>
<dbReference type="GO" id="GO:0008270">
    <property type="term" value="F:zinc ion binding"/>
    <property type="evidence" value="ECO:0007669"/>
    <property type="project" value="UniProtKB-KW"/>
</dbReference>
<dbReference type="Pfam" id="PF14223">
    <property type="entry name" value="Retrotran_gag_2"/>
    <property type="match status" value="1"/>
</dbReference>
<keyword evidence="4" id="KW-1185">Reference proteome</keyword>
<dbReference type="InterPro" id="IPR001878">
    <property type="entry name" value="Znf_CCHC"/>
</dbReference>
<accession>A0ABD0VV25</accession>
<name>A0ABD0VV25_DENTH</name>
<keyword evidence="1" id="KW-0479">Metal-binding</keyword>
<keyword evidence="1" id="KW-0862">Zinc</keyword>
<feature type="domain" description="CCHC-type" evidence="2">
    <location>
        <begin position="171"/>
        <end position="187"/>
    </location>
</feature>
<dbReference type="Proteomes" id="UP001552299">
    <property type="component" value="Unassembled WGS sequence"/>
</dbReference>
<keyword evidence="1" id="KW-0863">Zinc-finger</keyword>
<evidence type="ECO:0000313" key="4">
    <source>
        <dbReference type="Proteomes" id="UP001552299"/>
    </source>
</evidence>
<dbReference type="AlphaFoldDB" id="A0ABD0VV25"/>
<dbReference type="EMBL" id="JANQDX010000003">
    <property type="protein sequence ID" value="KAL0926607.1"/>
    <property type="molecule type" value="Genomic_DNA"/>
</dbReference>